<evidence type="ECO:0000256" key="3">
    <source>
        <dbReference type="ARBA" id="ARBA00022692"/>
    </source>
</evidence>
<dbReference type="InterPro" id="IPR050367">
    <property type="entry name" value="APC_superfamily"/>
</dbReference>
<dbReference type="Pfam" id="PF13520">
    <property type="entry name" value="AA_permease_2"/>
    <property type="match status" value="1"/>
</dbReference>
<keyword evidence="5 6" id="KW-0472">Membrane</keyword>
<dbReference type="PANTHER" id="PTHR42770">
    <property type="entry name" value="AMINO ACID TRANSPORTER-RELATED"/>
    <property type="match status" value="1"/>
</dbReference>
<dbReference type="PIRSF" id="PIRSF006060">
    <property type="entry name" value="AA_transporter"/>
    <property type="match status" value="1"/>
</dbReference>
<evidence type="ECO:0000256" key="2">
    <source>
        <dbReference type="ARBA" id="ARBA00022475"/>
    </source>
</evidence>
<reference evidence="8 9" key="1">
    <citation type="submission" date="2018-06" db="EMBL/GenBank/DDBJ databases">
        <authorList>
            <consortium name="Pathogen Informatics"/>
            <person name="Doyle S."/>
        </authorList>
    </citation>
    <scope>NUCLEOTIDE SEQUENCE [LARGE SCALE GENOMIC DNA]</scope>
    <source>
        <strain evidence="8 9">NCTC12413</strain>
    </source>
</reference>
<feature type="transmembrane region" description="Helical" evidence="6">
    <location>
        <begin position="247"/>
        <end position="270"/>
    </location>
</feature>
<feature type="transmembrane region" description="Helical" evidence="6">
    <location>
        <begin position="169"/>
        <end position="189"/>
    </location>
</feature>
<feature type="transmembrane region" description="Helical" evidence="6">
    <location>
        <begin position="438"/>
        <end position="456"/>
    </location>
</feature>
<feature type="transmembrane region" description="Helical" evidence="6">
    <location>
        <begin position="369"/>
        <end position="393"/>
    </location>
</feature>
<keyword evidence="10" id="KW-1185">Reference proteome</keyword>
<keyword evidence="4 6" id="KW-1133">Transmembrane helix</keyword>
<dbReference type="OrthoDB" id="3181223at2"/>
<dbReference type="RefSeq" id="WP_103388426.1">
    <property type="nucleotide sequence ID" value="NZ_BKAV01000005.1"/>
</dbReference>
<evidence type="ECO:0000313" key="8">
    <source>
        <dbReference type="EMBL" id="SUJ25503.1"/>
    </source>
</evidence>
<evidence type="ECO:0000256" key="4">
    <source>
        <dbReference type="ARBA" id="ARBA00022989"/>
    </source>
</evidence>
<dbReference type="GO" id="GO:0022857">
    <property type="term" value="F:transmembrane transporter activity"/>
    <property type="evidence" value="ECO:0007669"/>
    <property type="project" value="InterPro"/>
</dbReference>
<evidence type="ECO:0000313" key="9">
    <source>
        <dbReference type="Proteomes" id="UP000254956"/>
    </source>
</evidence>
<dbReference type="Proteomes" id="UP000254956">
    <property type="component" value="Unassembled WGS sequence"/>
</dbReference>
<dbReference type="PANTHER" id="PTHR42770:SF7">
    <property type="entry name" value="MEMBRANE PROTEIN"/>
    <property type="match status" value="1"/>
</dbReference>
<accession>A0A380CPD0</accession>
<evidence type="ECO:0000313" key="10">
    <source>
        <dbReference type="Proteomes" id="UP000321598"/>
    </source>
</evidence>
<feature type="transmembrane region" description="Helical" evidence="6">
    <location>
        <begin position="405"/>
        <end position="426"/>
    </location>
</feature>
<gene>
    <name evidence="8" type="primary">aroP_2</name>
    <name evidence="8" type="ORF">NCTC12413_02330</name>
    <name evidence="7" type="ORF">SAR03_08620</name>
</gene>
<proteinExistence type="predicted"/>
<feature type="transmembrane region" description="Helical" evidence="6">
    <location>
        <begin position="209"/>
        <end position="227"/>
    </location>
</feature>
<keyword evidence="3 6" id="KW-0812">Transmembrane</keyword>
<feature type="transmembrane region" description="Helical" evidence="6">
    <location>
        <begin position="344"/>
        <end position="363"/>
    </location>
</feature>
<evidence type="ECO:0000256" key="1">
    <source>
        <dbReference type="ARBA" id="ARBA00004651"/>
    </source>
</evidence>
<dbReference type="Gene3D" id="1.20.1740.10">
    <property type="entry name" value="Amino acid/polyamine transporter I"/>
    <property type="match status" value="1"/>
</dbReference>
<name>A0A380CPD0_9STAP</name>
<feature type="transmembrane region" description="Helical" evidence="6">
    <location>
        <begin position="135"/>
        <end position="157"/>
    </location>
</feature>
<dbReference type="GO" id="GO:0005886">
    <property type="term" value="C:plasma membrane"/>
    <property type="evidence" value="ECO:0007669"/>
    <property type="project" value="UniProtKB-SubCell"/>
</dbReference>
<feature type="transmembrane region" description="Helical" evidence="6">
    <location>
        <begin position="19"/>
        <end position="38"/>
    </location>
</feature>
<dbReference type="InterPro" id="IPR002293">
    <property type="entry name" value="AA/rel_permease1"/>
</dbReference>
<dbReference type="Proteomes" id="UP000321598">
    <property type="component" value="Unassembled WGS sequence"/>
</dbReference>
<dbReference type="EMBL" id="UGZE01000001">
    <property type="protein sequence ID" value="SUJ25503.1"/>
    <property type="molecule type" value="Genomic_DNA"/>
</dbReference>
<evidence type="ECO:0000313" key="7">
    <source>
        <dbReference type="EMBL" id="GEP99824.1"/>
    </source>
</evidence>
<comment type="subcellular location">
    <subcellularLocation>
        <location evidence="1">Cell membrane</location>
        <topology evidence="1">Multi-pass membrane protein</topology>
    </subcellularLocation>
</comment>
<dbReference type="EMBL" id="BKAV01000005">
    <property type="protein sequence ID" value="GEP99824.1"/>
    <property type="molecule type" value="Genomic_DNA"/>
</dbReference>
<sequence length="487" mass="53640">MEDIKINRGDLKHNLSEKFVWAIAYGSCIGWGAFILPGDWLSKSGSISSMIGITIGALLMILIAVSYGALVERFPVSGGAFAFSFLGFGRYVSFFSSWFLTFGYICVVALNATAFSLLVKFLIPGVLKIGKLYTIAGWDVYITEILIASVLLIVFMFITIKGASVSGSLQYYFCIAIIITILLLFFSSLFSHSFSFEGLKPLTNESQGWFGSIIMMVAVAPWAYIGFDNIPQTAEEFNFPPNKTFKLIVYSLLAAALTYVIMLLFTGWLSSNSDHLNADLWLTGAVTQNAFGNIGLALLAIAIIMGIFTGLNGFLMSSSRLLFSMGRSGIMPKIFGKLHSKYKTPYVAIIFLVTITLIAPWLGRTALNWIVDMSSTGVSIAYFITCLSAMKLFSYKKSSNSYAPVYKTFAILGSFVSFVFLLLLLIPGSPASLSMPSYIALGAWAIIGLIFFVVRYPKLKYIDGDYLSRMILNRSEEEINAMINDKK</sequence>
<organism evidence="8 9">
    <name type="scientific">Staphylococcus arlettae</name>
    <dbReference type="NCBI Taxonomy" id="29378"/>
    <lineage>
        <taxon>Bacteria</taxon>
        <taxon>Bacillati</taxon>
        <taxon>Bacillota</taxon>
        <taxon>Bacilli</taxon>
        <taxon>Bacillales</taxon>
        <taxon>Staphylococcaceae</taxon>
        <taxon>Staphylococcus</taxon>
    </lineage>
</organism>
<evidence type="ECO:0000256" key="6">
    <source>
        <dbReference type="SAM" id="Phobius"/>
    </source>
</evidence>
<reference evidence="7 10" key="2">
    <citation type="submission" date="2019-07" db="EMBL/GenBank/DDBJ databases">
        <title>Whole genome shotgun sequence of Staphylococcus arlettae NBRC 109765.</title>
        <authorList>
            <person name="Hosoyama A."/>
            <person name="Uohara A."/>
            <person name="Ohji S."/>
            <person name="Ichikawa N."/>
        </authorList>
    </citation>
    <scope>NUCLEOTIDE SEQUENCE [LARGE SCALE GENOMIC DNA]</scope>
    <source>
        <strain evidence="7 10">NBRC 109765</strain>
    </source>
</reference>
<feature type="transmembrane region" description="Helical" evidence="6">
    <location>
        <begin position="50"/>
        <end position="70"/>
    </location>
</feature>
<feature type="transmembrane region" description="Helical" evidence="6">
    <location>
        <begin position="290"/>
        <end position="323"/>
    </location>
</feature>
<keyword evidence="2" id="KW-1003">Cell membrane</keyword>
<protein>
    <submittedName>
        <fullName evidence="7">Amino acid permease</fullName>
    </submittedName>
    <submittedName>
        <fullName evidence="8">Amino acid transporter</fullName>
    </submittedName>
</protein>
<dbReference type="AlphaFoldDB" id="A0A380CPD0"/>
<evidence type="ECO:0000256" key="5">
    <source>
        <dbReference type="ARBA" id="ARBA00023136"/>
    </source>
</evidence>